<proteinExistence type="predicted"/>
<protein>
    <submittedName>
        <fullName evidence="3">Uncharacterized protein</fullName>
    </submittedName>
</protein>
<sequence length="144" mass="16925">MFQQQPSYQFNQTSYFKWYEPPFPYHRRSGRVKFFNMKKGYGFIIPFRSYNSNGLKPEEGIYMDLCSFIYIYSSISIHLLTQYYRTIVFVHRTSILSPNNLFEAALNKGEEVEYELHDGPRGIFALYVTGPKGRPVQLSAYGNN</sequence>
<name>A0A8H7W342_9FUNG</name>
<dbReference type="SUPFAM" id="SSF50249">
    <property type="entry name" value="Nucleic acid-binding proteins"/>
    <property type="match status" value="1"/>
</dbReference>
<organism evidence="3 4">
    <name type="scientific">Thamnidium elegans</name>
    <dbReference type="NCBI Taxonomy" id="101142"/>
    <lineage>
        <taxon>Eukaryota</taxon>
        <taxon>Fungi</taxon>
        <taxon>Fungi incertae sedis</taxon>
        <taxon>Mucoromycota</taxon>
        <taxon>Mucoromycotina</taxon>
        <taxon>Mucoromycetes</taxon>
        <taxon>Mucorales</taxon>
        <taxon>Mucorineae</taxon>
        <taxon>Mucoraceae</taxon>
        <taxon>Thamnidium</taxon>
    </lineage>
</organism>
<dbReference type="InterPro" id="IPR012340">
    <property type="entry name" value="NA-bd_OB-fold"/>
</dbReference>
<evidence type="ECO:0000313" key="3">
    <source>
        <dbReference type="EMBL" id="KAG2236799.1"/>
    </source>
</evidence>
<dbReference type="Proteomes" id="UP000613177">
    <property type="component" value="Unassembled WGS sequence"/>
</dbReference>
<evidence type="ECO:0000256" key="1">
    <source>
        <dbReference type="ARBA" id="ARBA00004496"/>
    </source>
</evidence>
<comment type="subcellular location">
    <subcellularLocation>
        <location evidence="1">Cytoplasm</location>
    </subcellularLocation>
</comment>
<dbReference type="AlphaFoldDB" id="A0A8H7W342"/>
<evidence type="ECO:0000313" key="4">
    <source>
        <dbReference type="Proteomes" id="UP000613177"/>
    </source>
</evidence>
<dbReference type="GO" id="GO:0031054">
    <property type="term" value="P:pre-miRNA processing"/>
    <property type="evidence" value="ECO:0007669"/>
    <property type="project" value="TreeGrafter"/>
</dbReference>
<evidence type="ECO:0000256" key="2">
    <source>
        <dbReference type="ARBA" id="ARBA00022490"/>
    </source>
</evidence>
<comment type="caution">
    <text evidence="3">The sequence shown here is derived from an EMBL/GenBank/DDBJ whole genome shotgun (WGS) entry which is preliminary data.</text>
</comment>
<reference evidence="3" key="1">
    <citation type="submission" date="2021-01" db="EMBL/GenBank/DDBJ databases">
        <title>Metabolic potential, ecology and presence of endohyphal bacteria is reflected in genomic diversity of Mucoromycotina.</title>
        <authorList>
            <person name="Muszewska A."/>
            <person name="Okrasinska A."/>
            <person name="Steczkiewicz K."/>
            <person name="Drgas O."/>
            <person name="Orlowska M."/>
            <person name="Perlinska-Lenart U."/>
            <person name="Aleksandrzak-Piekarczyk T."/>
            <person name="Szatraj K."/>
            <person name="Zielenkiewicz U."/>
            <person name="Pilsyk S."/>
            <person name="Malc E."/>
            <person name="Mieczkowski P."/>
            <person name="Kruszewska J.S."/>
            <person name="Biernat P."/>
            <person name="Pawlowska J."/>
        </authorList>
    </citation>
    <scope>NUCLEOTIDE SEQUENCE</scope>
    <source>
        <strain evidence="3">WA0000018081</strain>
    </source>
</reference>
<dbReference type="GO" id="GO:0005634">
    <property type="term" value="C:nucleus"/>
    <property type="evidence" value="ECO:0007669"/>
    <property type="project" value="TreeGrafter"/>
</dbReference>
<keyword evidence="4" id="KW-1185">Reference proteome</keyword>
<keyword evidence="2" id="KW-0963">Cytoplasm</keyword>
<dbReference type="PANTHER" id="PTHR46109">
    <property type="entry name" value="PROTEIN LIN-28"/>
    <property type="match status" value="1"/>
</dbReference>
<dbReference type="EMBL" id="JAEPRE010000013">
    <property type="protein sequence ID" value="KAG2236799.1"/>
    <property type="molecule type" value="Genomic_DNA"/>
</dbReference>
<dbReference type="InterPro" id="IPR051373">
    <property type="entry name" value="Lin-28_RNA-binding"/>
</dbReference>
<dbReference type="PANTHER" id="PTHR46109:SF1">
    <property type="entry name" value="PROTEIN LIN-28 HOMOLOG"/>
    <property type="match status" value="1"/>
</dbReference>
<dbReference type="GO" id="GO:0003729">
    <property type="term" value="F:mRNA binding"/>
    <property type="evidence" value="ECO:0007669"/>
    <property type="project" value="TreeGrafter"/>
</dbReference>
<gene>
    <name evidence="3" type="ORF">INT48_006983</name>
</gene>
<dbReference type="GO" id="GO:0005737">
    <property type="term" value="C:cytoplasm"/>
    <property type="evidence" value="ECO:0007669"/>
    <property type="project" value="UniProtKB-SubCell"/>
</dbReference>
<accession>A0A8H7W342</accession>
<dbReference type="Gene3D" id="2.40.50.140">
    <property type="entry name" value="Nucleic acid-binding proteins"/>
    <property type="match status" value="1"/>
</dbReference>